<accession>A0A1D1UPE6</accession>
<evidence type="ECO:0000256" key="13">
    <source>
        <dbReference type="ARBA" id="ARBA00048679"/>
    </source>
</evidence>
<evidence type="ECO:0000256" key="4">
    <source>
        <dbReference type="ARBA" id="ARBA00022527"/>
    </source>
</evidence>
<comment type="catalytic activity">
    <reaction evidence="12">
        <text>L-threonyl-[protein] + ATP = O-phospho-L-threonyl-[protein] + ADP + H(+)</text>
        <dbReference type="Rhea" id="RHEA:46608"/>
        <dbReference type="Rhea" id="RHEA-COMP:11060"/>
        <dbReference type="Rhea" id="RHEA-COMP:11605"/>
        <dbReference type="ChEBI" id="CHEBI:15378"/>
        <dbReference type="ChEBI" id="CHEBI:30013"/>
        <dbReference type="ChEBI" id="CHEBI:30616"/>
        <dbReference type="ChEBI" id="CHEBI:61977"/>
        <dbReference type="ChEBI" id="CHEBI:456216"/>
        <dbReference type="EC" id="2.7.11.1"/>
    </reaction>
</comment>
<evidence type="ECO:0000259" key="18">
    <source>
        <dbReference type="PROSITE" id="PS50011"/>
    </source>
</evidence>
<sequence>MHPEPHLRTGSVPLGPPPGQPMPNSLQVGEMPSVEPEPDEVPSPSSELHKSTLHPRRRRHGGSKRLSIPVVVSPLVPSSSLMILETKDPPLPAALLLSDDEDEEVPEAEAEEALDEVEDNAVMKRYEARRTSFDRRASLSLKGKSKSLGEVAGSAAAAKDKRTRKLTAYEQVSQELAHDKRTLKEITLGRRVGFYRIRTELGSGNFSQVKMAVHALTREKVAIKILDKSRLDQKTQRLVAREIANMERVHHPNIVRLYEVVETLAKLYLVMEYAGGGELFTRITNEGRFKEADAMPLFAQAISAMDHLHAMNIIHRDLKAENVFFSGPNTIKVGDFGFSTISLQGQALTTFCGSPPYAAPELFRDESYEGRPVDVWAMGIMLYFMVTGMLPFRGETVGKLKKAILEGVYLTPTYLSPHCMELITALLRPVASDRPSVHAMRRFPWLQGASYPEPLKPFTLNPDDIMHADNVPSEEKQARKVLKELGITRDVIQKSMGKQSRSSITGTYRIVLHRIQKQALGIQYEEYAGMANDATESAPSALNTMQSAPSTAKSRFGRTKVSPLDALQNNGAKNATKMNFGGGNKVSRLCVIL</sequence>
<keyword evidence="10 16" id="KW-0067">ATP-binding</keyword>
<evidence type="ECO:0000256" key="6">
    <source>
        <dbReference type="ARBA" id="ARBA00022679"/>
    </source>
</evidence>
<evidence type="ECO:0000256" key="14">
    <source>
        <dbReference type="ARBA" id="ARBA00069491"/>
    </source>
</evidence>
<dbReference type="PANTHER" id="PTHR24346:SF49">
    <property type="entry name" value="NIM1 SERINE_THREONINE PROTEIN KINASE"/>
    <property type="match status" value="1"/>
</dbReference>
<dbReference type="Proteomes" id="UP000186922">
    <property type="component" value="Unassembled WGS sequence"/>
</dbReference>
<reference evidence="19 20" key="1">
    <citation type="journal article" date="2016" name="Nat. Commun.">
        <title>Extremotolerant tardigrade genome and improved radiotolerance of human cultured cells by tardigrade-unique protein.</title>
        <authorList>
            <person name="Hashimoto T."/>
            <person name="Horikawa D.D."/>
            <person name="Saito Y."/>
            <person name="Kuwahara H."/>
            <person name="Kozuka-Hata H."/>
            <person name="Shin-I T."/>
            <person name="Minakuchi Y."/>
            <person name="Ohishi K."/>
            <person name="Motoyama A."/>
            <person name="Aizu T."/>
            <person name="Enomoto A."/>
            <person name="Kondo K."/>
            <person name="Tanaka S."/>
            <person name="Hara Y."/>
            <person name="Koshikawa S."/>
            <person name="Sagara H."/>
            <person name="Miura T."/>
            <person name="Yokobori S."/>
            <person name="Miyagawa K."/>
            <person name="Suzuki Y."/>
            <person name="Kubo T."/>
            <person name="Oyama M."/>
            <person name="Kohara Y."/>
            <person name="Fujiyama A."/>
            <person name="Arakawa K."/>
            <person name="Katayama T."/>
            <person name="Toyoda A."/>
            <person name="Kunieda T."/>
        </authorList>
    </citation>
    <scope>NUCLEOTIDE SEQUENCE [LARGE SCALE GENOMIC DNA]</scope>
    <source>
        <strain evidence="19 20">YOKOZUNA-1</strain>
    </source>
</reference>
<evidence type="ECO:0000256" key="15">
    <source>
        <dbReference type="ARBA" id="ARBA00080118"/>
    </source>
</evidence>
<gene>
    <name evidence="19" type="primary">RvY_02706</name>
    <name evidence="19" type="synonym">RvY_02706.1</name>
    <name evidence="19" type="ORF">RvY_02706-1</name>
</gene>
<dbReference type="InterPro" id="IPR049571">
    <property type="entry name" value="NIM1K_STKc"/>
</dbReference>
<organism evidence="19 20">
    <name type="scientific">Ramazzottius varieornatus</name>
    <name type="common">Water bear</name>
    <name type="synonym">Tardigrade</name>
    <dbReference type="NCBI Taxonomy" id="947166"/>
    <lineage>
        <taxon>Eukaryota</taxon>
        <taxon>Metazoa</taxon>
        <taxon>Ecdysozoa</taxon>
        <taxon>Tardigrada</taxon>
        <taxon>Eutardigrada</taxon>
        <taxon>Parachela</taxon>
        <taxon>Hypsibioidea</taxon>
        <taxon>Ramazzottiidae</taxon>
        <taxon>Ramazzottius</taxon>
    </lineage>
</organism>
<evidence type="ECO:0000256" key="7">
    <source>
        <dbReference type="ARBA" id="ARBA00022723"/>
    </source>
</evidence>
<dbReference type="EMBL" id="BDGG01000001">
    <property type="protein sequence ID" value="GAU90265.1"/>
    <property type="molecule type" value="Genomic_DNA"/>
</dbReference>
<dbReference type="GO" id="GO:0005737">
    <property type="term" value="C:cytoplasm"/>
    <property type="evidence" value="ECO:0007669"/>
    <property type="project" value="TreeGrafter"/>
</dbReference>
<dbReference type="GO" id="GO:0046872">
    <property type="term" value="F:metal ion binding"/>
    <property type="evidence" value="ECO:0007669"/>
    <property type="project" value="UniProtKB-KW"/>
</dbReference>
<name>A0A1D1UPE6_RAMVA</name>
<dbReference type="InterPro" id="IPR011009">
    <property type="entry name" value="Kinase-like_dom_sf"/>
</dbReference>
<dbReference type="Pfam" id="PF00069">
    <property type="entry name" value="Pkinase"/>
    <property type="match status" value="1"/>
</dbReference>
<evidence type="ECO:0000256" key="1">
    <source>
        <dbReference type="ARBA" id="ARBA00001946"/>
    </source>
</evidence>
<feature type="region of interest" description="Disordered" evidence="17">
    <location>
        <begin position="1"/>
        <end position="66"/>
    </location>
</feature>
<dbReference type="InterPro" id="IPR000719">
    <property type="entry name" value="Prot_kinase_dom"/>
</dbReference>
<dbReference type="AlphaFoldDB" id="A0A1D1UPE6"/>
<dbReference type="FunFam" id="1.10.510.10:FF:000346">
    <property type="entry name" value="Serine/threonine-protein kinase NIM1"/>
    <property type="match status" value="1"/>
</dbReference>
<dbReference type="PROSITE" id="PS00108">
    <property type="entry name" value="PROTEIN_KINASE_ST"/>
    <property type="match status" value="1"/>
</dbReference>
<comment type="caution">
    <text evidence="19">The sequence shown here is derived from an EMBL/GenBank/DDBJ whole genome shotgun (WGS) entry which is preliminary data.</text>
</comment>
<keyword evidence="6" id="KW-0808">Transferase</keyword>
<dbReference type="Gene3D" id="1.10.510.10">
    <property type="entry name" value="Transferase(Phosphotransferase) domain 1"/>
    <property type="match status" value="1"/>
</dbReference>
<dbReference type="EC" id="2.7.11.1" evidence="3"/>
<comment type="similarity">
    <text evidence="2">Belongs to the protein kinase superfamily. CAMK Ser/Thr protein kinase family.</text>
</comment>
<feature type="binding site" evidence="16">
    <location>
        <position position="224"/>
    </location>
    <ligand>
        <name>ATP</name>
        <dbReference type="ChEBI" id="CHEBI:30616"/>
    </ligand>
</feature>
<evidence type="ECO:0000313" key="20">
    <source>
        <dbReference type="Proteomes" id="UP000186922"/>
    </source>
</evidence>
<evidence type="ECO:0000256" key="12">
    <source>
        <dbReference type="ARBA" id="ARBA00047899"/>
    </source>
</evidence>
<dbReference type="SMART" id="SM00220">
    <property type="entry name" value="S_TKc"/>
    <property type="match status" value="1"/>
</dbReference>
<dbReference type="GO" id="GO:0005524">
    <property type="term" value="F:ATP binding"/>
    <property type="evidence" value="ECO:0007669"/>
    <property type="project" value="UniProtKB-UniRule"/>
</dbReference>
<evidence type="ECO:0000256" key="16">
    <source>
        <dbReference type="PROSITE-ProRule" id="PRU10141"/>
    </source>
</evidence>
<dbReference type="InterPro" id="IPR017441">
    <property type="entry name" value="Protein_kinase_ATP_BS"/>
</dbReference>
<dbReference type="GO" id="GO:0050321">
    <property type="term" value="F:tau-protein kinase activity"/>
    <property type="evidence" value="ECO:0007669"/>
    <property type="project" value="TreeGrafter"/>
</dbReference>
<dbReference type="STRING" id="947166.A0A1D1UPE6"/>
<keyword evidence="4" id="KW-0723">Serine/threonine-protein kinase</keyword>
<dbReference type="PANTHER" id="PTHR24346">
    <property type="entry name" value="MAP/MICROTUBULE AFFINITY-REGULATING KINASE"/>
    <property type="match status" value="1"/>
</dbReference>
<keyword evidence="20" id="KW-1185">Reference proteome</keyword>
<keyword evidence="11" id="KW-0460">Magnesium</keyword>
<dbReference type="OrthoDB" id="193931at2759"/>
<evidence type="ECO:0000256" key="9">
    <source>
        <dbReference type="ARBA" id="ARBA00022777"/>
    </source>
</evidence>
<evidence type="ECO:0000256" key="10">
    <source>
        <dbReference type="ARBA" id="ARBA00022840"/>
    </source>
</evidence>
<dbReference type="InterPro" id="IPR008271">
    <property type="entry name" value="Ser/Thr_kinase_AS"/>
</dbReference>
<evidence type="ECO:0000256" key="3">
    <source>
        <dbReference type="ARBA" id="ARBA00012513"/>
    </source>
</evidence>
<dbReference type="PROSITE" id="PS50011">
    <property type="entry name" value="PROTEIN_KINASE_DOM"/>
    <property type="match status" value="1"/>
</dbReference>
<evidence type="ECO:0000256" key="5">
    <source>
        <dbReference type="ARBA" id="ARBA00022553"/>
    </source>
</evidence>
<evidence type="ECO:0000256" key="11">
    <source>
        <dbReference type="ARBA" id="ARBA00022842"/>
    </source>
</evidence>
<keyword evidence="9" id="KW-0418">Kinase</keyword>
<evidence type="ECO:0000256" key="2">
    <source>
        <dbReference type="ARBA" id="ARBA00006692"/>
    </source>
</evidence>
<dbReference type="SUPFAM" id="SSF56112">
    <property type="entry name" value="Protein kinase-like (PK-like)"/>
    <property type="match status" value="1"/>
</dbReference>
<dbReference type="FunFam" id="3.30.200.20:FF:000003">
    <property type="entry name" value="Non-specific serine/threonine protein kinase"/>
    <property type="match status" value="1"/>
</dbReference>
<proteinExistence type="inferred from homology"/>
<dbReference type="PROSITE" id="PS00107">
    <property type="entry name" value="PROTEIN_KINASE_ATP"/>
    <property type="match status" value="1"/>
</dbReference>
<keyword evidence="8 16" id="KW-0547">Nucleotide-binding</keyword>
<comment type="cofactor">
    <cofactor evidence="1">
        <name>Mg(2+)</name>
        <dbReference type="ChEBI" id="CHEBI:18420"/>
    </cofactor>
</comment>
<comment type="catalytic activity">
    <reaction evidence="13">
        <text>L-seryl-[protein] + ATP = O-phospho-L-seryl-[protein] + ADP + H(+)</text>
        <dbReference type="Rhea" id="RHEA:17989"/>
        <dbReference type="Rhea" id="RHEA-COMP:9863"/>
        <dbReference type="Rhea" id="RHEA-COMP:11604"/>
        <dbReference type="ChEBI" id="CHEBI:15378"/>
        <dbReference type="ChEBI" id="CHEBI:29999"/>
        <dbReference type="ChEBI" id="CHEBI:30616"/>
        <dbReference type="ChEBI" id="CHEBI:83421"/>
        <dbReference type="ChEBI" id="CHEBI:456216"/>
        <dbReference type="EC" id="2.7.11.1"/>
    </reaction>
</comment>
<evidence type="ECO:0000256" key="17">
    <source>
        <dbReference type="SAM" id="MobiDB-lite"/>
    </source>
</evidence>
<evidence type="ECO:0000256" key="8">
    <source>
        <dbReference type="ARBA" id="ARBA00022741"/>
    </source>
</evidence>
<protein>
    <recommendedName>
        <fullName evidence="14">Serine/threonine-protein kinase NIM1</fullName>
        <ecNumber evidence="3">2.7.11.1</ecNumber>
    </recommendedName>
    <alternativeName>
        <fullName evidence="15">NIM1 serine/threonine-protein kinase</fullName>
    </alternativeName>
</protein>
<keyword evidence="5" id="KW-0597">Phosphoprotein</keyword>
<feature type="domain" description="Protein kinase" evidence="18">
    <location>
        <begin position="195"/>
        <end position="446"/>
    </location>
</feature>
<dbReference type="CDD" id="cd14075">
    <property type="entry name" value="STKc_NIM1"/>
    <property type="match status" value="1"/>
</dbReference>
<dbReference type="GO" id="GO:0035556">
    <property type="term" value="P:intracellular signal transduction"/>
    <property type="evidence" value="ECO:0007669"/>
    <property type="project" value="TreeGrafter"/>
</dbReference>
<evidence type="ECO:0000313" key="19">
    <source>
        <dbReference type="EMBL" id="GAU90265.1"/>
    </source>
</evidence>
<dbReference type="GO" id="GO:0000226">
    <property type="term" value="P:microtubule cytoskeleton organization"/>
    <property type="evidence" value="ECO:0007669"/>
    <property type="project" value="TreeGrafter"/>
</dbReference>
<keyword evidence="7" id="KW-0479">Metal-binding</keyword>
<feature type="compositionally biased region" description="Basic residues" evidence="17">
    <location>
        <begin position="51"/>
        <end position="63"/>
    </location>
</feature>